<protein>
    <submittedName>
        <fullName evidence="1">Uncharacterized protein</fullName>
    </submittedName>
</protein>
<sequence length="348" mass="39767">MERKQKIQVNLKRLERQIFEWKPHLQCVKNQVCRKLKQQIEDSVPVVKLCILRAQGVERLRTYELNHLNSNGEVPLSELIQKAARSEENTKGSDEYMYNLVVTISATKAIDSVSNQGKLDQKVVEKADTPLYTCVPDLYCRSTQHISLESICFARKFFDLRARQAEKALKSVRNRRQTPGRKHNKRKQKYITQDFEQDKDQEFSQLLEAIMADSNDAGNLQIAGSSLCVNDTPNHTRKAKKRNSCTTEMELSTKKQCREKLAEYIKFNDDSNTSIPLATSLQQAITCIDENGTIDTENGKFVDINSLPASLSLSVENSTKDFNFQSNLQNQEHVAVQLNEQPPINVEE</sequence>
<evidence type="ECO:0000313" key="1">
    <source>
        <dbReference type="EnsemblMetazoa" id="GMOY002586-PA"/>
    </source>
</evidence>
<organism evidence="1 2">
    <name type="scientific">Glossina morsitans morsitans</name>
    <name type="common">Savannah tsetse fly</name>
    <dbReference type="NCBI Taxonomy" id="37546"/>
    <lineage>
        <taxon>Eukaryota</taxon>
        <taxon>Metazoa</taxon>
        <taxon>Ecdysozoa</taxon>
        <taxon>Arthropoda</taxon>
        <taxon>Hexapoda</taxon>
        <taxon>Insecta</taxon>
        <taxon>Pterygota</taxon>
        <taxon>Neoptera</taxon>
        <taxon>Endopterygota</taxon>
        <taxon>Diptera</taxon>
        <taxon>Brachycera</taxon>
        <taxon>Muscomorpha</taxon>
        <taxon>Hippoboscoidea</taxon>
        <taxon>Glossinidae</taxon>
        <taxon>Glossina</taxon>
    </lineage>
</organism>
<dbReference type="VEuPathDB" id="VectorBase:GMOY002586"/>
<dbReference type="AlphaFoldDB" id="A0A1A9YUD2"/>
<name>A0A1A9YUD2_GLOMM</name>
<proteinExistence type="predicted"/>
<dbReference type="Proteomes" id="UP000092444">
    <property type="component" value="Unassembled WGS sequence"/>
</dbReference>
<dbReference type="EMBL" id="CCAG010019883">
    <property type="status" value="NOT_ANNOTATED_CDS"/>
    <property type="molecule type" value="Genomic_DNA"/>
</dbReference>
<keyword evidence="2" id="KW-1185">Reference proteome</keyword>
<evidence type="ECO:0000313" key="2">
    <source>
        <dbReference type="Proteomes" id="UP000092444"/>
    </source>
</evidence>
<reference evidence="1" key="1">
    <citation type="submission" date="2020-05" db="UniProtKB">
        <authorList>
            <consortium name="EnsemblMetazoa"/>
        </authorList>
    </citation>
    <scope>IDENTIFICATION</scope>
    <source>
        <strain evidence="1">Yale</strain>
    </source>
</reference>
<dbReference type="EnsemblMetazoa" id="GMOY002586-RA">
    <property type="protein sequence ID" value="GMOY002586-PA"/>
    <property type="gene ID" value="GMOY002586"/>
</dbReference>
<accession>A0A1A9YUD2</accession>
<dbReference type="STRING" id="37546.A0A1A9YUD2"/>